<dbReference type="EMBL" id="CP064954">
    <property type="protein sequence ID" value="QPK80396.1"/>
    <property type="molecule type" value="Genomic_DNA"/>
</dbReference>
<dbReference type="Pfam" id="PF02667">
    <property type="entry name" value="SCFA_trans"/>
    <property type="match status" value="1"/>
</dbReference>
<feature type="transmembrane region" description="Helical" evidence="1">
    <location>
        <begin position="364"/>
        <end position="385"/>
    </location>
</feature>
<keyword evidence="1" id="KW-0812">Transmembrane</keyword>
<feature type="transmembrane region" description="Helical" evidence="1">
    <location>
        <begin position="405"/>
        <end position="428"/>
    </location>
</feature>
<name>A0A7T0KH79_9CORY</name>
<dbReference type="PANTHER" id="PTHR41983">
    <property type="entry name" value="SHORT-CHAIN FATTY ACID TRANSPORTER-RELATED"/>
    <property type="match status" value="1"/>
</dbReference>
<dbReference type="KEGG" id="cliz:G7Y31_09615"/>
<feature type="transmembrane region" description="Helical" evidence="1">
    <location>
        <begin position="99"/>
        <end position="124"/>
    </location>
</feature>
<sequence>MDRYLAWFIKWMPESFIICLFLTVLVALLAFFLTDTPVWDPDPEATSLVGAWVGAFWNLLAFTMQMTVLVATGSAVASSPPAKRMLSRVARLPRNRTQAIVLAAGTAGLLGFVHWGLGMMAAIVLGKEILAHARTKGMPIHPPVLVAAMFMSFIPSSSGLSGAAVLYSATPGYLKDLVPEDYQAATPEAVPMTETVLRWDFVALLFICMVITMSFAIFMHPKDPAKMGVLDDAVYEEVTTASEKLDIPRGTPAEKANGSRFFMYLLGGIGLAYSLWNLYAQGVTGLNLNSFNFLFLTLGIVLCANYGPEYYASLIREGIGGTWGFILQFPFYAGIFGLISTTGLGVVISNFFTSISTANTWPVIAFLYSGILNIAVPSGGSKFIIEAPYIVPTTLDLGADMGLVLQAYQMGDGITNLLIPFFALPYLANFKLKFSEVVGYTVPAVITTMVVTAVYLFIRTFAG</sequence>
<keyword evidence="1" id="KW-0472">Membrane</keyword>
<feature type="transmembrane region" description="Helical" evidence="1">
    <location>
        <begin position="12"/>
        <end position="34"/>
    </location>
</feature>
<keyword evidence="3" id="KW-1185">Reference proteome</keyword>
<feature type="transmembrane region" description="Helical" evidence="1">
    <location>
        <begin position="201"/>
        <end position="220"/>
    </location>
</feature>
<feature type="transmembrane region" description="Helical" evidence="1">
    <location>
        <begin position="54"/>
        <end position="78"/>
    </location>
</feature>
<keyword evidence="1" id="KW-1133">Transmembrane helix</keyword>
<dbReference type="Proteomes" id="UP000594681">
    <property type="component" value="Chromosome"/>
</dbReference>
<organism evidence="2 3">
    <name type="scientific">Corynebacterium lizhenjunii</name>
    <dbReference type="NCBI Taxonomy" id="2709394"/>
    <lineage>
        <taxon>Bacteria</taxon>
        <taxon>Bacillati</taxon>
        <taxon>Actinomycetota</taxon>
        <taxon>Actinomycetes</taxon>
        <taxon>Mycobacteriales</taxon>
        <taxon>Corynebacteriaceae</taxon>
        <taxon>Corynebacterium</taxon>
    </lineage>
</organism>
<proteinExistence type="predicted"/>
<reference evidence="2 3" key="1">
    <citation type="submission" date="2020-11" db="EMBL/GenBank/DDBJ databases">
        <title>Corynebacterium sp. ZJ-599.</title>
        <authorList>
            <person name="Zhou J."/>
        </authorList>
    </citation>
    <scope>NUCLEOTIDE SEQUENCE [LARGE SCALE GENOMIC DNA]</scope>
    <source>
        <strain evidence="2 3">ZJ-599</strain>
    </source>
</reference>
<dbReference type="AlphaFoldDB" id="A0A7T0KH79"/>
<dbReference type="GO" id="GO:0005886">
    <property type="term" value="C:plasma membrane"/>
    <property type="evidence" value="ECO:0007669"/>
    <property type="project" value="TreeGrafter"/>
</dbReference>
<evidence type="ECO:0000313" key="3">
    <source>
        <dbReference type="Proteomes" id="UP000594681"/>
    </source>
</evidence>
<feature type="transmembrane region" description="Helical" evidence="1">
    <location>
        <begin position="144"/>
        <end position="167"/>
    </location>
</feature>
<evidence type="ECO:0000313" key="2">
    <source>
        <dbReference type="EMBL" id="QPK80396.1"/>
    </source>
</evidence>
<feature type="transmembrane region" description="Helical" evidence="1">
    <location>
        <begin position="291"/>
        <end position="311"/>
    </location>
</feature>
<gene>
    <name evidence="2" type="ORF">G7Y31_09615</name>
</gene>
<accession>A0A7T0KH79</accession>
<dbReference type="PANTHER" id="PTHR41983:SF2">
    <property type="entry name" value="SHORT-CHAIN FATTY ACID TRANSPORTER-RELATED"/>
    <property type="match status" value="1"/>
</dbReference>
<evidence type="ECO:0000256" key="1">
    <source>
        <dbReference type="SAM" id="Phobius"/>
    </source>
</evidence>
<feature type="transmembrane region" description="Helical" evidence="1">
    <location>
        <begin position="437"/>
        <end position="458"/>
    </location>
</feature>
<dbReference type="InterPro" id="IPR006160">
    <property type="entry name" value="SCFA_transpt_AtoE"/>
</dbReference>
<feature type="transmembrane region" description="Helical" evidence="1">
    <location>
        <begin position="261"/>
        <end position="279"/>
    </location>
</feature>
<protein>
    <submittedName>
        <fullName evidence="2">Short-chain fatty acid transporter</fullName>
    </submittedName>
</protein>
<feature type="transmembrane region" description="Helical" evidence="1">
    <location>
        <begin position="331"/>
        <end position="352"/>
    </location>
</feature>